<dbReference type="FunFam" id="2.60.40.10:FF:000031">
    <property type="entry name" value="Myosin-binding protein C, slow type"/>
    <property type="match status" value="1"/>
</dbReference>
<evidence type="ECO:0000259" key="10">
    <source>
        <dbReference type="PROSITE" id="PS50835"/>
    </source>
</evidence>
<dbReference type="Bgee" id="ENSACAG00000004704">
    <property type="expression patterns" value="Expressed in skeletal muscle tissue and 6 other cell types or tissues"/>
</dbReference>
<reference evidence="12 13" key="1">
    <citation type="submission" date="2009-12" db="EMBL/GenBank/DDBJ databases">
        <title>The Genome Sequence of Anolis carolinensis (Green Anole Lizard).</title>
        <authorList>
            <consortium name="The Genome Sequencing Platform"/>
            <person name="Di Palma F."/>
            <person name="Alfoldi J."/>
            <person name="Heiman D."/>
            <person name="Young S."/>
            <person name="Grabherr M."/>
            <person name="Johnson J."/>
            <person name="Lander E.S."/>
            <person name="Lindblad-Toh K."/>
        </authorList>
    </citation>
    <scope>NUCLEOTIDE SEQUENCE [LARGE SCALE GENOMIC DNA]</scope>
    <source>
        <strain evidence="12 13">JBL SC #1</strain>
    </source>
</reference>
<dbReference type="HOGENOM" id="CLU_037185_0_0_1"/>
<reference evidence="12" key="3">
    <citation type="submission" date="2025-09" db="UniProtKB">
        <authorList>
            <consortium name="Ensembl"/>
        </authorList>
    </citation>
    <scope>IDENTIFICATION</scope>
</reference>
<evidence type="ECO:0000313" key="13">
    <source>
        <dbReference type="Proteomes" id="UP000001646"/>
    </source>
</evidence>
<keyword evidence="2" id="KW-0677">Repeat</keyword>
<dbReference type="SMART" id="SM00060">
    <property type="entry name" value="FN3"/>
    <property type="match status" value="1"/>
</dbReference>
<feature type="domain" description="Ig-like" evidence="10">
    <location>
        <begin position="129"/>
        <end position="218"/>
    </location>
</feature>
<comment type="function">
    <text evidence="7">Binds to myosin; probably involved in interaction with thick myofilaments in the A-band.</text>
</comment>
<dbReference type="InterPro" id="IPR007110">
    <property type="entry name" value="Ig-like_dom"/>
</dbReference>
<organism evidence="12 13">
    <name type="scientific">Anolis carolinensis</name>
    <name type="common">Green anole</name>
    <name type="synonym">American chameleon</name>
    <dbReference type="NCBI Taxonomy" id="28377"/>
    <lineage>
        <taxon>Eukaryota</taxon>
        <taxon>Metazoa</taxon>
        <taxon>Chordata</taxon>
        <taxon>Craniata</taxon>
        <taxon>Vertebrata</taxon>
        <taxon>Euteleostomi</taxon>
        <taxon>Lepidosauria</taxon>
        <taxon>Squamata</taxon>
        <taxon>Bifurcata</taxon>
        <taxon>Unidentata</taxon>
        <taxon>Episquamata</taxon>
        <taxon>Toxicofera</taxon>
        <taxon>Iguania</taxon>
        <taxon>Dactyloidae</taxon>
        <taxon>Anolis</taxon>
    </lineage>
</organism>
<sequence length="433" mass="48894">MYICSVGSKSLLGGVCFEVCLPSNAHPVWFSGLKNEFESLLSIEYIFTTIIYYRTVSSKYMPYLSPIFALATNWVAANNKPFLSTRYVIRNLTSGDKLHIRVTSAKGDAVSDPATLEQPVLVREILEQPKIRLPRHLRQLYLKTVGEVVNLVIPFLGKPKPQVTWTKDGQPLDPKRVTLRNSDRDSIFFIRQAQRIDSGKYEMTVRILDELEDKATIHLQVIEKPGPPENLKLLDVWGFNVALEWSPPKDNGNADISGYTVQKADMKTKQWFTVLEHYNRTNCTVSDLIIGNSYTFRVFSENPCGLSEKPAVAKGVAHLKKTVIVCKSEPFNSRDFSEPPKFTQPLTDRITTRGYSTQLVCCVRGFPKPKVIWMKNKMEIGEDPKYLAITNQGVCSLEIRKPSPFDGGVYTCRAVNPFGEASVECKLDVKMPE</sequence>
<dbReference type="PROSITE" id="PS50835">
    <property type="entry name" value="IG_LIKE"/>
    <property type="match status" value="2"/>
</dbReference>
<keyword evidence="3" id="KW-0130">Cell adhesion</keyword>
<dbReference type="FunFam" id="2.60.40.10:FF:000062">
    <property type="entry name" value="Myosin-binding protein C, slow type"/>
    <property type="match status" value="1"/>
</dbReference>
<dbReference type="PRINTS" id="PR00014">
    <property type="entry name" value="FNTYPEIII"/>
</dbReference>
<evidence type="ECO:0000256" key="6">
    <source>
        <dbReference type="ARBA" id="ARBA00038352"/>
    </source>
</evidence>
<evidence type="ECO:0000256" key="7">
    <source>
        <dbReference type="ARBA" id="ARBA00060255"/>
    </source>
</evidence>
<evidence type="ECO:0000256" key="2">
    <source>
        <dbReference type="ARBA" id="ARBA00022737"/>
    </source>
</evidence>
<dbReference type="eggNOG" id="ENOG502QVIQ">
    <property type="taxonomic scope" value="Eukaryota"/>
</dbReference>
<keyword evidence="5" id="KW-0393">Immunoglobulin domain</keyword>
<dbReference type="FunFam" id="2.60.40.10:FF:000557">
    <property type="entry name" value="Myosin binding protein Ha"/>
    <property type="match status" value="1"/>
</dbReference>
<dbReference type="InterPro" id="IPR036179">
    <property type="entry name" value="Ig-like_dom_sf"/>
</dbReference>
<reference evidence="12" key="2">
    <citation type="submission" date="2025-08" db="UniProtKB">
        <authorList>
            <consortium name="Ensembl"/>
        </authorList>
    </citation>
    <scope>IDENTIFICATION</scope>
</reference>
<accession>G1KD59</accession>
<evidence type="ECO:0000256" key="3">
    <source>
        <dbReference type="ARBA" id="ARBA00022889"/>
    </source>
</evidence>
<dbReference type="GO" id="GO:0032982">
    <property type="term" value="C:myosin filament"/>
    <property type="evidence" value="ECO:0007669"/>
    <property type="project" value="UniProtKB-KW"/>
</dbReference>
<keyword evidence="4" id="KW-0514">Muscle protein</keyword>
<dbReference type="CDD" id="cd00063">
    <property type="entry name" value="FN3"/>
    <property type="match status" value="1"/>
</dbReference>
<evidence type="ECO:0000256" key="4">
    <source>
        <dbReference type="ARBA" id="ARBA00023179"/>
    </source>
</evidence>
<feature type="domain" description="Fibronectin type-III" evidence="11">
    <location>
        <begin position="227"/>
        <end position="322"/>
    </location>
</feature>
<keyword evidence="13" id="KW-1185">Reference proteome</keyword>
<dbReference type="STRING" id="28377.ENSACAP00000004673"/>
<dbReference type="PANTHER" id="PTHR13817:SF49">
    <property type="entry name" value="MYOSIN-BINDING PROTEIN H"/>
    <property type="match status" value="1"/>
</dbReference>
<dbReference type="InterPro" id="IPR003961">
    <property type="entry name" value="FN3_dom"/>
</dbReference>
<dbReference type="SMART" id="SM00408">
    <property type="entry name" value="IGc2"/>
    <property type="match status" value="2"/>
</dbReference>
<dbReference type="Pfam" id="PF07679">
    <property type="entry name" value="I-set"/>
    <property type="match status" value="2"/>
</dbReference>
<dbReference type="SUPFAM" id="SSF49265">
    <property type="entry name" value="Fibronectin type III"/>
    <property type="match status" value="1"/>
</dbReference>
<dbReference type="PANTHER" id="PTHR13817">
    <property type="entry name" value="TITIN"/>
    <property type="match status" value="1"/>
</dbReference>
<dbReference type="InterPro" id="IPR013098">
    <property type="entry name" value="Ig_I-set"/>
</dbReference>
<comment type="similarity">
    <text evidence="6">Belongs to the immunoglobulin superfamily. MyBP family.</text>
</comment>
<dbReference type="AlphaFoldDB" id="G1KD59"/>
<dbReference type="PROSITE" id="PS50853">
    <property type="entry name" value="FN3"/>
    <property type="match status" value="1"/>
</dbReference>
<feature type="domain" description="Ig-like" evidence="10">
    <location>
        <begin position="340"/>
        <end position="424"/>
    </location>
</feature>
<evidence type="ECO:0000256" key="1">
    <source>
        <dbReference type="ARBA" id="ARBA00022433"/>
    </source>
</evidence>
<name>G1KD59_ANOCA</name>
<evidence type="ECO:0000259" key="11">
    <source>
        <dbReference type="PROSITE" id="PS50853"/>
    </source>
</evidence>
<dbReference type="Proteomes" id="UP000001646">
    <property type="component" value="Chromosome 4"/>
</dbReference>
<dbReference type="GeneTree" id="ENSGT00940000158040"/>
<evidence type="ECO:0000256" key="8">
    <source>
        <dbReference type="ARBA" id="ARBA00071968"/>
    </source>
</evidence>
<protein>
    <recommendedName>
        <fullName evidence="8">Myosin-binding protein H</fullName>
    </recommendedName>
    <alternativeName>
        <fullName evidence="9">H-protein</fullName>
    </alternativeName>
</protein>
<gene>
    <name evidence="12" type="primary">MYBPH</name>
</gene>
<keyword evidence="1" id="KW-0787">Thick filament</keyword>
<dbReference type="InterPro" id="IPR003598">
    <property type="entry name" value="Ig_sub2"/>
</dbReference>
<dbReference type="InterPro" id="IPR003599">
    <property type="entry name" value="Ig_sub"/>
</dbReference>
<dbReference type="InterPro" id="IPR013783">
    <property type="entry name" value="Ig-like_fold"/>
</dbReference>
<dbReference type="Pfam" id="PF00041">
    <property type="entry name" value="fn3"/>
    <property type="match status" value="1"/>
</dbReference>
<evidence type="ECO:0000256" key="5">
    <source>
        <dbReference type="ARBA" id="ARBA00023319"/>
    </source>
</evidence>
<dbReference type="InParanoid" id="G1KD59"/>
<dbReference type="FunCoup" id="G1KD59">
    <property type="interactions" value="26"/>
</dbReference>
<evidence type="ECO:0000313" key="12">
    <source>
        <dbReference type="Ensembl" id="ENSACAP00000004673.3"/>
    </source>
</evidence>
<dbReference type="InterPro" id="IPR036116">
    <property type="entry name" value="FN3_sf"/>
</dbReference>
<dbReference type="SUPFAM" id="SSF48726">
    <property type="entry name" value="Immunoglobulin"/>
    <property type="match status" value="2"/>
</dbReference>
<proteinExistence type="inferred from homology"/>
<dbReference type="Gene3D" id="2.60.40.10">
    <property type="entry name" value="Immunoglobulins"/>
    <property type="match status" value="3"/>
</dbReference>
<dbReference type="Ensembl" id="ENSACAT00000004779.3">
    <property type="protein sequence ID" value="ENSACAP00000004673.3"/>
    <property type="gene ID" value="ENSACAG00000004704.3"/>
</dbReference>
<dbReference type="CDD" id="cd05748">
    <property type="entry name" value="Ig_Titin_like"/>
    <property type="match status" value="1"/>
</dbReference>
<dbReference type="InterPro" id="IPR050964">
    <property type="entry name" value="Striated_Muscle_Regulatory"/>
</dbReference>
<evidence type="ECO:0000256" key="9">
    <source>
        <dbReference type="ARBA" id="ARBA00078133"/>
    </source>
</evidence>
<dbReference type="GO" id="GO:0007155">
    <property type="term" value="P:cell adhesion"/>
    <property type="evidence" value="ECO:0007669"/>
    <property type="project" value="UniProtKB-KW"/>
</dbReference>
<dbReference type="SMART" id="SM00409">
    <property type="entry name" value="IG"/>
    <property type="match status" value="2"/>
</dbReference>